<keyword evidence="4" id="KW-1185">Reference proteome</keyword>
<protein>
    <recommendedName>
        <fullName evidence="2">CCHC-type domain-containing protein</fullName>
    </recommendedName>
</protein>
<dbReference type="PROSITE" id="PS50158">
    <property type="entry name" value="ZF_CCHC"/>
    <property type="match status" value="1"/>
</dbReference>
<dbReference type="InterPro" id="IPR001878">
    <property type="entry name" value="Znf_CCHC"/>
</dbReference>
<dbReference type="GO" id="GO:0008270">
    <property type="term" value="F:zinc ion binding"/>
    <property type="evidence" value="ECO:0007669"/>
    <property type="project" value="UniProtKB-KW"/>
</dbReference>
<gene>
    <name evidence="3" type="ORF">Ahy_B06g080135</name>
</gene>
<dbReference type="InterPro" id="IPR040256">
    <property type="entry name" value="At4g02000-like"/>
</dbReference>
<dbReference type="GO" id="GO:0003676">
    <property type="term" value="F:nucleic acid binding"/>
    <property type="evidence" value="ECO:0007669"/>
    <property type="project" value="InterPro"/>
</dbReference>
<accession>A0A444YH29</accession>
<dbReference type="Pfam" id="PF14392">
    <property type="entry name" value="zf-CCHC_4"/>
    <property type="match status" value="1"/>
</dbReference>
<sequence length="172" mass="19968">MATDLKRGPWSVKGYLINLKLWTQNESIHEVDHSFLEFWVQIHGLPLEYMNVETGKFIGERMGIVEEVEDPVKNNILARSFLRVRVAMEVTKALPTGFWMRRDNLPDARIHFKYERLQDSYCLNCGVLGHGRKECNKKRVMASWNLDMPKYTAGMGVNQAKAIHVAMEKEEE</sequence>
<keyword evidence="1" id="KW-0479">Metal-binding</keyword>
<evidence type="ECO:0000259" key="2">
    <source>
        <dbReference type="PROSITE" id="PS50158"/>
    </source>
</evidence>
<dbReference type="AlphaFoldDB" id="A0A444YH29"/>
<reference evidence="3 4" key="1">
    <citation type="submission" date="2019-01" db="EMBL/GenBank/DDBJ databases">
        <title>Sequencing of cultivated peanut Arachis hypogaea provides insights into genome evolution and oil improvement.</title>
        <authorList>
            <person name="Chen X."/>
        </authorList>
    </citation>
    <scope>NUCLEOTIDE SEQUENCE [LARGE SCALE GENOMIC DNA]</scope>
    <source>
        <strain evidence="4">cv. Fuhuasheng</strain>
        <tissue evidence="3">Leaves</tissue>
    </source>
</reference>
<evidence type="ECO:0000313" key="4">
    <source>
        <dbReference type="Proteomes" id="UP000289738"/>
    </source>
</evidence>
<dbReference type="InterPro" id="IPR025836">
    <property type="entry name" value="Zn_knuckle_CX2CX4HX4C"/>
</dbReference>
<dbReference type="OrthoDB" id="1701901at2759"/>
<evidence type="ECO:0000313" key="3">
    <source>
        <dbReference type="EMBL" id="RYR01263.1"/>
    </source>
</evidence>
<keyword evidence="1" id="KW-0863">Zinc-finger</keyword>
<proteinExistence type="predicted"/>
<evidence type="ECO:0000256" key="1">
    <source>
        <dbReference type="PROSITE-ProRule" id="PRU00047"/>
    </source>
</evidence>
<dbReference type="PANTHER" id="PTHR31286">
    <property type="entry name" value="GLYCINE-RICH CELL WALL STRUCTURAL PROTEIN 1.8-LIKE"/>
    <property type="match status" value="1"/>
</dbReference>
<dbReference type="PANTHER" id="PTHR31286:SF178">
    <property type="entry name" value="DUF4283 DOMAIN-CONTAINING PROTEIN"/>
    <property type="match status" value="1"/>
</dbReference>
<keyword evidence="1" id="KW-0862">Zinc</keyword>
<feature type="domain" description="CCHC-type" evidence="2">
    <location>
        <begin position="122"/>
        <end position="135"/>
    </location>
</feature>
<comment type="caution">
    <text evidence="3">The sequence shown here is derived from an EMBL/GenBank/DDBJ whole genome shotgun (WGS) entry which is preliminary data.</text>
</comment>
<dbReference type="Proteomes" id="UP000289738">
    <property type="component" value="Chromosome B06"/>
</dbReference>
<name>A0A444YH29_ARAHY</name>
<dbReference type="EMBL" id="SDMP01000016">
    <property type="protein sequence ID" value="RYR01263.1"/>
    <property type="molecule type" value="Genomic_DNA"/>
</dbReference>
<organism evidence="3 4">
    <name type="scientific">Arachis hypogaea</name>
    <name type="common">Peanut</name>
    <dbReference type="NCBI Taxonomy" id="3818"/>
    <lineage>
        <taxon>Eukaryota</taxon>
        <taxon>Viridiplantae</taxon>
        <taxon>Streptophyta</taxon>
        <taxon>Embryophyta</taxon>
        <taxon>Tracheophyta</taxon>
        <taxon>Spermatophyta</taxon>
        <taxon>Magnoliopsida</taxon>
        <taxon>eudicotyledons</taxon>
        <taxon>Gunneridae</taxon>
        <taxon>Pentapetalae</taxon>
        <taxon>rosids</taxon>
        <taxon>fabids</taxon>
        <taxon>Fabales</taxon>
        <taxon>Fabaceae</taxon>
        <taxon>Papilionoideae</taxon>
        <taxon>50 kb inversion clade</taxon>
        <taxon>dalbergioids sensu lato</taxon>
        <taxon>Dalbergieae</taxon>
        <taxon>Pterocarpus clade</taxon>
        <taxon>Arachis</taxon>
    </lineage>
</organism>
<dbReference type="STRING" id="3818.A0A444YH29"/>